<organism evidence="1 2">
    <name type="scientific">Taenia crassiceps</name>
    <dbReference type="NCBI Taxonomy" id="6207"/>
    <lineage>
        <taxon>Eukaryota</taxon>
        <taxon>Metazoa</taxon>
        <taxon>Spiralia</taxon>
        <taxon>Lophotrochozoa</taxon>
        <taxon>Platyhelminthes</taxon>
        <taxon>Cestoda</taxon>
        <taxon>Eucestoda</taxon>
        <taxon>Cyclophyllidea</taxon>
        <taxon>Taeniidae</taxon>
        <taxon>Taenia</taxon>
    </lineage>
</organism>
<evidence type="ECO:0000313" key="1">
    <source>
        <dbReference type="EMBL" id="KAL5106753.1"/>
    </source>
</evidence>
<proteinExistence type="predicted"/>
<dbReference type="EMBL" id="JAKROA010000005">
    <property type="protein sequence ID" value="KAL5106753.1"/>
    <property type="molecule type" value="Genomic_DNA"/>
</dbReference>
<gene>
    <name evidence="1" type="ORF">TcWFU_004005</name>
</gene>
<protein>
    <submittedName>
        <fullName evidence="1">Uncharacterized protein</fullName>
    </submittedName>
</protein>
<sequence length="210" mass="23509">MRKETDRRGFTSLLLGGFRDLHVQAIPFGCLFKINHLHQHHRILWPLHVSVLGGPVFLSNPTPTHPRMWPSLPRLFLHLLIPLPPPASSCLPRQLTFNFACLTSPHAIASHMSHTSHSRRESPNSPVNSNSLRQLTSEELQQFCHLHGQSFTRLIGSLASPLGPVNLLVRRCGGRPKTAVVREQRSAEQSRAEQRGAEWTVWGSELASKG</sequence>
<evidence type="ECO:0000313" key="2">
    <source>
        <dbReference type="Proteomes" id="UP001651158"/>
    </source>
</evidence>
<reference evidence="1 2" key="1">
    <citation type="journal article" date="2022" name="Front. Cell. Infect. Microbiol.">
        <title>The Genomes of Two Strains of Taenia crassiceps the Animal Model for the Study of Human Cysticercosis.</title>
        <authorList>
            <person name="Bobes R.J."/>
            <person name="Estrada K."/>
            <person name="Rios-Valencia D.G."/>
            <person name="Calderon-Gallegos A."/>
            <person name="de la Torre P."/>
            <person name="Carrero J.C."/>
            <person name="Sanchez-Flores A."/>
            <person name="Laclette J.P."/>
        </authorList>
    </citation>
    <scope>NUCLEOTIDE SEQUENCE [LARGE SCALE GENOMIC DNA]</scope>
    <source>
        <strain evidence="1">WFUcys</strain>
    </source>
</reference>
<name>A0ABR4QAZ7_9CEST</name>
<keyword evidence="2" id="KW-1185">Reference proteome</keyword>
<dbReference type="Proteomes" id="UP001651158">
    <property type="component" value="Unassembled WGS sequence"/>
</dbReference>
<comment type="caution">
    <text evidence="1">The sequence shown here is derived from an EMBL/GenBank/DDBJ whole genome shotgun (WGS) entry which is preliminary data.</text>
</comment>
<accession>A0ABR4QAZ7</accession>